<dbReference type="Proteomes" id="UP001472677">
    <property type="component" value="Unassembled WGS sequence"/>
</dbReference>
<dbReference type="Gene3D" id="3.30.420.10">
    <property type="entry name" value="Ribonuclease H-like superfamily/Ribonuclease H"/>
    <property type="match status" value="1"/>
</dbReference>
<organism evidence="1 2">
    <name type="scientific">Hibiscus sabdariffa</name>
    <name type="common">roselle</name>
    <dbReference type="NCBI Taxonomy" id="183260"/>
    <lineage>
        <taxon>Eukaryota</taxon>
        <taxon>Viridiplantae</taxon>
        <taxon>Streptophyta</taxon>
        <taxon>Embryophyta</taxon>
        <taxon>Tracheophyta</taxon>
        <taxon>Spermatophyta</taxon>
        <taxon>Magnoliopsida</taxon>
        <taxon>eudicotyledons</taxon>
        <taxon>Gunneridae</taxon>
        <taxon>Pentapetalae</taxon>
        <taxon>rosids</taxon>
        <taxon>malvids</taxon>
        <taxon>Malvales</taxon>
        <taxon>Malvaceae</taxon>
        <taxon>Malvoideae</taxon>
        <taxon>Hibiscus</taxon>
    </lineage>
</organism>
<dbReference type="InterPro" id="IPR036397">
    <property type="entry name" value="RNaseH_sf"/>
</dbReference>
<gene>
    <name evidence="1" type="ORF">V6N12_053087</name>
</gene>
<dbReference type="PANTHER" id="PTHR47074">
    <property type="entry name" value="BNAC02G40300D PROTEIN"/>
    <property type="match status" value="1"/>
</dbReference>
<dbReference type="InterPro" id="IPR052929">
    <property type="entry name" value="RNase_H-like_EbsB-rel"/>
</dbReference>
<comment type="caution">
    <text evidence="1">The sequence shown here is derived from an EMBL/GenBank/DDBJ whole genome shotgun (WGS) entry which is preliminary data.</text>
</comment>
<dbReference type="Pfam" id="PF13456">
    <property type="entry name" value="RVT_3"/>
    <property type="match status" value="1"/>
</dbReference>
<protein>
    <submittedName>
        <fullName evidence="1">Uncharacterized protein</fullName>
    </submittedName>
</protein>
<accession>A0ABR1ZW04</accession>
<dbReference type="InterPro" id="IPR002156">
    <property type="entry name" value="RNaseH_domain"/>
</dbReference>
<evidence type="ECO:0000313" key="1">
    <source>
        <dbReference type="EMBL" id="KAK8484887.1"/>
    </source>
</evidence>
<sequence>MEIKSLESQLPRPYPGALDSWKHPPSNVAKVNFDASYVGKKKKSWSGIIIRNGLGQILGSCSTIHHHVALAHVSGLHFAFNMGFHSIIFEGDARSIIVKLQDNSNVISVISPLISDGKSLARQFEYCSFRFTNKFTNKAAHAMTRERLFFLYDRFWVEEAPSTVMAIVKEDCKDIKHP</sequence>
<dbReference type="EMBL" id="JBBPBM010001341">
    <property type="protein sequence ID" value="KAK8484887.1"/>
    <property type="molecule type" value="Genomic_DNA"/>
</dbReference>
<dbReference type="PANTHER" id="PTHR47074:SF61">
    <property type="entry name" value="RNASE H TYPE-1 DOMAIN-CONTAINING PROTEIN"/>
    <property type="match status" value="1"/>
</dbReference>
<dbReference type="CDD" id="cd06222">
    <property type="entry name" value="RNase_H_like"/>
    <property type="match status" value="1"/>
</dbReference>
<name>A0ABR1ZW04_9ROSI</name>
<reference evidence="1 2" key="1">
    <citation type="journal article" date="2024" name="G3 (Bethesda)">
        <title>Genome assembly of Hibiscus sabdariffa L. provides insights into metabolisms of medicinal natural products.</title>
        <authorList>
            <person name="Kim T."/>
        </authorList>
    </citation>
    <scope>NUCLEOTIDE SEQUENCE [LARGE SCALE GENOMIC DNA]</scope>
    <source>
        <strain evidence="1">TK-2024</strain>
        <tissue evidence="1">Old leaves</tissue>
    </source>
</reference>
<dbReference type="InterPro" id="IPR044730">
    <property type="entry name" value="RNase_H-like_dom_plant"/>
</dbReference>
<proteinExistence type="predicted"/>
<keyword evidence="2" id="KW-1185">Reference proteome</keyword>
<evidence type="ECO:0000313" key="2">
    <source>
        <dbReference type="Proteomes" id="UP001472677"/>
    </source>
</evidence>